<dbReference type="PANTHER" id="PTHR42695">
    <property type="entry name" value="GLUTAMINE AMIDOTRANSFERASE YLR126C-RELATED"/>
    <property type="match status" value="1"/>
</dbReference>
<dbReference type="SUPFAM" id="SSF52317">
    <property type="entry name" value="Class I glutamine amidotransferase-like"/>
    <property type="match status" value="1"/>
</dbReference>
<keyword evidence="3" id="KW-1185">Reference proteome</keyword>
<sequence>MTVPHPSLTPKEGAPTIGILLCGHAPEDIKADMGDYDGMFEALFEGHGLQFRSYAVVDEEFPASITDCDGWLITGSKHGAYEPHPWIPPLEQFIRDVYADGRPMVGICFGHQIIAQALGGTVEKYSKGWAVGRQEYMIDGQTLALNAWHQDQVTRIPDGATVIGRNEFCDNAALVYDNRIMTVQPHPEHTAEFVGRLAESRGRGLVPDPLLDEAIAQLDQPTQEQTIAGRMAAFLKRGA</sequence>
<evidence type="ECO:0000259" key="1">
    <source>
        <dbReference type="Pfam" id="PF00117"/>
    </source>
</evidence>
<protein>
    <submittedName>
        <fullName evidence="2">GMP synthase (Glutamine-hydrolysing)</fullName>
    </submittedName>
</protein>
<reference evidence="2 3" key="1">
    <citation type="submission" date="2017-01" db="EMBL/GenBank/DDBJ databases">
        <authorList>
            <person name="Mah S.A."/>
            <person name="Swanson W.J."/>
            <person name="Moy G.W."/>
            <person name="Vacquier V.D."/>
        </authorList>
    </citation>
    <scope>NUCLEOTIDE SEQUENCE [LARGE SCALE GENOMIC DNA]</scope>
    <source>
        <strain evidence="2 3">DSM 29590</strain>
    </source>
</reference>
<dbReference type="PANTHER" id="PTHR42695:SF5">
    <property type="entry name" value="GLUTAMINE AMIDOTRANSFERASE YLR126C-RELATED"/>
    <property type="match status" value="1"/>
</dbReference>
<proteinExistence type="predicted"/>
<dbReference type="Proteomes" id="UP000186019">
    <property type="component" value="Unassembled WGS sequence"/>
</dbReference>
<dbReference type="EMBL" id="FTNV01000001">
    <property type="protein sequence ID" value="SIS06260.1"/>
    <property type="molecule type" value="Genomic_DNA"/>
</dbReference>
<dbReference type="PROSITE" id="PS51273">
    <property type="entry name" value="GATASE_TYPE_1"/>
    <property type="match status" value="1"/>
</dbReference>
<dbReference type="STRING" id="573024.SAMN05216208_0571"/>
<dbReference type="InterPro" id="IPR017926">
    <property type="entry name" value="GATASE"/>
</dbReference>
<accession>A0A1N7G0X0</accession>
<dbReference type="InterPro" id="IPR044992">
    <property type="entry name" value="ChyE-like"/>
</dbReference>
<name>A0A1N7G0X0_9RHOB</name>
<organism evidence="2 3">
    <name type="scientific">Roseovarius nanhaiticus</name>
    <dbReference type="NCBI Taxonomy" id="573024"/>
    <lineage>
        <taxon>Bacteria</taxon>
        <taxon>Pseudomonadati</taxon>
        <taxon>Pseudomonadota</taxon>
        <taxon>Alphaproteobacteria</taxon>
        <taxon>Rhodobacterales</taxon>
        <taxon>Roseobacteraceae</taxon>
        <taxon>Roseovarius</taxon>
    </lineage>
</organism>
<dbReference type="Pfam" id="PF00117">
    <property type="entry name" value="GATase"/>
    <property type="match status" value="1"/>
</dbReference>
<dbReference type="CDD" id="cd01741">
    <property type="entry name" value="GATase1_1"/>
    <property type="match status" value="1"/>
</dbReference>
<dbReference type="GO" id="GO:0005829">
    <property type="term" value="C:cytosol"/>
    <property type="evidence" value="ECO:0007669"/>
    <property type="project" value="TreeGrafter"/>
</dbReference>
<evidence type="ECO:0000313" key="3">
    <source>
        <dbReference type="Proteomes" id="UP000186019"/>
    </source>
</evidence>
<gene>
    <name evidence="2" type="ORF">SAMN05421666_1565</name>
</gene>
<evidence type="ECO:0000313" key="2">
    <source>
        <dbReference type="EMBL" id="SIS06260.1"/>
    </source>
</evidence>
<dbReference type="RefSeq" id="WP_335743494.1">
    <property type="nucleotide sequence ID" value="NZ_FOAC01000001.1"/>
</dbReference>
<dbReference type="InterPro" id="IPR029062">
    <property type="entry name" value="Class_I_gatase-like"/>
</dbReference>
<dbReference type="Gene3D" id="3.40.50.880">
    <property type="match status" value="1"/>
</dbReference>
<feature type="domain" description="Glutamine amidotransferase" evidence="1">
    <location>
        <begin position="67"/>
        <end position="191"/>
    </location>
</feature>
<dbReference type="AlphaFoldDB" id="A0A1N7G0X0"/>